<keyword evidence="2 3" id="KW-0175">Coiled coil</keyword>
<comment type="subcellular location">
    <subcellularLocation>
        <location evidence="1">Cell envelope</location>
    </subcellularLocation>
</comment>
<dbReference type="PANTHER" id="PTHR32347">
    <property type="entry name" value="EFFLUX SYSTEM COMPONENT YKNX-RELATED"/>
    <property type="match status" value="1"/>
</dbReference>
<feature type="coiled-coil region" evidence="3">
    <location>
        <begin position="105"/>
        <end position="184"/>
    </location>
</feature>
<comment type="caution">
    <text evidence="7">The sequence shown here is derived from an EMBL/GenBank/DDBJ whole genome shotgun (WGS) entry which is preliminary data.</text>
</comment>
<dbReference type="SUPFAM" id="SSF111369">
    <property type="entry name" value="HlyD-like secretion proteins"/>
    <property type="match status" value="2"/>
</dbReference>
<evidence type="ECO:0000259" key="4">
    <source>
        <dbReference type="Pfam" id="PF25876"/>
    </source>
</evidence>
<evidence type="ECO:0000313" key="7">
    <source>
        <dbReference type="EMBL" id="NJC27265.1"/>
    </source>
</evidence>
<evidence type="ECO:0000256" key="2">
    <source>
        <dbReference type="ARBA" id="ARBA00023054"/>
    </source>
</evidence>
<sequence>MARKIVIGVFLLVIIGVIAAVIFGNNDTEGTRVYVSEAKSRDIQELVSASGKIFPQTEVKISSDVSGEVVELYVEEGDSVQAGQLLAKIDADAFQSQVARGVAGVNSNKAQVSNARAQINSQEAQKAQIEAQLANAQEIYKRNKGLTADGAVSQAELEASSANLRGLEANLRAAESNIKAAEESARAAQYGVESAQATLDELRTALRRTTIYAPMSGVVSLLNVEEGERVVGTIQMTGTELMRIANLNAMEVRVEVSENDVPSVKIGNIAEVEVDAYLKRKFKGVVTQIANSSTTAGLSDKVLNSDQVTNFEVRISIEPESYADLVREGNVYPFRPGMSAGVDISTKAANGVVTVPVEAVTTRQKETEDADVVSIDDLDEVVFLVRGDTLQKVIVSTGLQNSSVIEVTSGLAANDKIVAGPYSELRNLKSGKKVTVVDKEDYYEEGKD</sequence>
<dbReference type="Gene3D" id="6.10.140.1990">
    <property type="match status" value="1"/>
</dbReference>
<feature type="domain" description="AprE-like beta-barrel" evidence="6">
    <location>
        <begin position="251"/>
        <end position="347"/>
    </location>
</feature>
<reference evidence="7 8" key="1">
    <citation type="submission" date="2020-03" db="EMBL/GenBank/DDBJ databases">
        <title>Genomic Encyclopedia of Type Strains, Phase IV (KMG-IV): sequencing the most valuable type-strain genomes for metagenomic binning, comparative biology and taxonomic classification.</title>
        <authorList>
            <person name="Goeker M."/>
        </authorList>
    </citation>
    <scope>NUCLEOTIDE SEQUENCE [LARGE SCALE GENOMIC DNA]</scope>
    <source>
        <strain evidence="7 8">DSM 105096</strain>
    </source>
</reference>
<dbReference type="InterPro" id="IPR030190">
    <property type="entry name" value="MacA_alpha-hairpin_sf"/>
</dbReference>
<dbReference type="RefSeq" id="WP_168038189.1">
    <property type="nucleotide sequence ID" value="NZ_JAATJH010000004.1"/>
</dbReference>
<keyword evidence="8" id="KW-1185">Reference proteome</keyword>
<feature type="domain" description="Multidrug resistance protein MdtA-like barrel-sandwich hybrid" evidence="5">
    <location>
        <begin position="58"/>
        <end position="230"/>
    </location>
</feature>
<dbReference type="Pfam" id="PF25876">
    <property type="entry name" value="HH_MFP_RND"/>
    <property type="match status" value="1"/>
</dbReference>
<dbReference type="InterPro" id="IPR058625">
    <property type="entry name" value="MdtA-like_BSH"/>
</dbReference>
<dbReference type="InterPro" id="IPR058982">
    <property type="entry name" value="Beta-barrel_AprE"/>
</dbReference>
<evidence type="ECO:0000259" key="5">
    <source>
        <dbReference type="Pfam" id="PF25917"/>
    </source>
</evidence>
<evidence type="ECO:0000313" key="8">
    <source>
        <dbReference type="Proteomes" id="UP000770785"/>
    </source>
</evidence>
<feature type="domain" description="Multidrug resistance protein MdtA-like alpha-helical hairpin" evidence="4">
    <location>
        <begin position="120"/>
        <end position="181"/>
    </location>
</feature>
<dbReference type="Gene3D" id="2.40.420.20">
    <property type="match status" value="1"/>
</dbReference>
<name>A0ABX0XD88_9BACT</name>
<evidence type="ECO:0000256" key="3">
    <source>
        <dbReference type="SAM" id="Coils"/>
    </source>
</evidence>
<proteinExistence type="predicted"/>
<dbReference type="Pfam" id="PF25917">
    <property type="entry name" value="BSH_RND"/>
    <property type="match status" value="1"/>
</dbReference>
<dbReference type="Proteomes" id="UP000770785">
    <property type="component" value="Unassembled WGS sequence"/>
</dbReference>
<dbReference type="Gene3D" id="2.40.50.100">
    <property type="match status" value="2"/>
</dbReference>
<protein>
    <submittedName>
        <fullName evidence="7">HlyD family secretion protein</fullName>
    </submittedName>
</protein>
<evidence type="ECO:0000256" key="1">
    <source>
        <dbReference type="ARBA" id="ARBA00004196"/>
    </source>
</evidence>
<evidence type="ECO:0000259" key="6">
    <source>
        <dbReference type="Pfam" id="PF26002"/>
    </source>
</evidence>
<gene>
    <name evidence="7" type="ORF">GGR27_002778</name>
</gene>
<dbReference type="Gene3D" id="2.40.30.170">
    <property type="match status" value="1"/>
</dbReference>
<accession>A0ABX0XD88</accession>
<dbReference type="InterPro" id="IPR050465">
    <property type="entry name" value="UPF0194_transport"/>
</dbReference>
<dbReference type="InterPro" id="IPR058624">
    <property type="entry name" value="MdtA-like_HH"/>
</dbReference>
<organism evidence="7 8">
    <name type="scientific">Neolewinella antarctica</name>
    <dbReference type="NCBI Taxonomy" id="442734"/>
    <lineage>
        <taxon>Bacteria</taxon>
        <taxon>Pseudomonadati</taxon>
        <taxon>Bacteroidota</taxon>
        <taxon>Saprospiria</taxon>
        <taxon>Saprospirales</taxon>
        <taxon>Lewinellaceae</taxon>
        <taxon>Neolewinella</taxon>
    </lineage>
</organism>
<dbReference type="EMBL" id="JAATJH010000004">
    <property type="protein sequence ID" value="NJC27265.1"/>
    <property type="molecule type" value="Genomic_DNA"/>
</dbReference>
<dbReference type="Pfam" id="PF26002">
    <property type="entry name" value="Beta-barrel_AprE"/>
    <property type="match status" value="1"/>
</dbReference>